<gene>
    <name evidence="1" type="ORF">QFC20_002325</name>
</gene>
<evidence type="ECO:0000313" key="2">
    <source>
        <dbReference type="Proteomes" id="UP001230649"/>
    </source>
</evidence>
<name>A0ACC2WLP5_9TREE</name>
<protein>
    <submittedName>
        <fullName evidence="1">Uncharacterized protein</fullName>
    </submittedName>
</protein>
<reference evidence="1" key="1">
    <citation type="submission" date="2023-04" db="EMBL/GenBank/DDBJ databases">
        <title>Draft Genome sequencing of Naganishia species isolated from polar environments using Oxford Nanopore Technology.</title>
        <authorList>
            <person name="Leo P."/>
            <person name="Venkateswaran K."/>
        </authorList>
    </citation>
    <scope>NUCLEOTIDE SEQUENCE</scope>
    <source>
        <strain evidence="1">MNA-CCFEE 5262</strain>
    </source>
</reference>
<dbReference type="Proteomes" id="UP001230649">
    <property type="component" value="Unassembled WGS sequence"/>
</dbReference>
<sequence>MAANTNHINHSQVHPRIPLVTSNMPVFATYGMPAPAPLAQQPFDPVAVVPHVNVDLDSDAMDVDDDDVEHFFPGHFPLPGDRYHGRTLDQDTIEQQLVPDITFGIAAIDLDPFDHRQPAVVQQTAPPVLKFPNDARFTTYQASNATTVAPFQTANTTETQGNVFTQEIPQQNLGSMPGAWTVRPGFQGVGYTPEHSTSAETGQTASTSTSGGSGPSTAQVQRGLRVDSSVTRQPSTGHLSAQAVSLPVTAGNDASLNNGFHGAIADGGDIPPVILLQGSADLFSNSRWAVLVWPRSVIDQAARLMASTEQRIRQTALQLATVTAQDRGVVIGESRATEAFEAAKAEITVTAWSEGYVIGHRNAQDDEETAIAEVFEEGRAREREVLEQSMARRETNAYDRGVETIRRSAQLELDQRQRTIAGLEDRLSRATQNSSTAQRQAENVIEQQRARIQQLENDAATTNTQAEQRLLEHAELDLARQQSEAQEQVITRLRREANNARSAHTEQSNRNEDLEQQRASLEAQVAALRQERDGYAAELAMERAETQVAQQAAPARIQVPDQDANMDQADNQGAPANAAGVLDDAILQDALLYQGDVFDRNSAQIIQSMHITVRQVLGEGGGVLENEDIFVLGQRPEFAHPIIGADRIRSLITEIGRERVRDAVSEVGFQDDVLAQLMGGATVAPAVTRPQHALLASQGPGGVALLQSQATGSTNVPGSFYDELENGAGPVQGQAEEMAPDVQGATLLDLPVVTAPAANPPVAPLTAATTSGFSLDPAKLQSLVREASTLLSAAAPRRRRRRATPPGRDSAAFDMSSLTAGLPNSTWLGEPPRPRSPSPLQEITTAESVWANAPAPILSLVHRAPAQGRGARQQARTRSVLDNVIGSSRDISRRGARPQ</sequence>
<organism evidence="1 2">
    <name type="scientific">Naganishia adeliensis</name>
    <dbReference type="NCBI Taxonomy" id="92952"/>
    <lineage>
        <taxon>Eukaryota</taxon>
        <taxon>Fungi</taxon>
        <taxon>Dikarya</taxon>
        <taxon>Basidiomycota</taxon>
        <taxon>Agaricomycotina</taxon>
        <taxon>Tremellomycetes</taxon>
        <taxon>Filobasidiales</taxon>
        <taxon>Filobasidiaceae</taxon>
        <taxon>Naganishia</taxon>
    </lineage>
</organism>
<comment type="caution">
    <text evidence="1">The sequence shown here is derived from an EMBL/GenBank/DDBJ whole genome shotgun (WGS) entry which is preliminary data.</text>
</comment>
<keyword evidence="2" id="KW-1185">Reference proteome</keyword>
<dbReference type="EMBL" id="JASBWS010000016">
    <property type="protein sequence ID" value="KAJ9112144.1"/>
    <property type="molecule type" value="Genomic_DNA"/>
</dbReference>
<proteinExistence type="predicted"/>
<accession>A0ACC2WLP5</accession>
<evidence type="ECO:0000313" key="1">
    <source>
        <dbReference type="EMBL" id="KAJ9112144.1"/>
    </source>
</evidence>